<evidence type="ECO:0000256" key="1">
    <source>
        <dbReference type="ARBA" id="ARBA00022723"/>
    </source>
</evidence>
<dbReference type="OrthoDB" id="410307at2759"/>
<evidence type="ECO:0000259" key="6">
    <source>
        <dbReference type="PROSITE" id="PS50103"/>
    </source>
</evidence>
<proteinExistence type="predicted"/>
<evidence type="ECO:0000313" key="8">
    <source>
        <dbReference type="Proteomes" id="UP000664859"/>
    </source>
</evidence>
<dbReference type="SUPFAM" id="SSF90229">
    <property type="entry name" value="CCCH zinc finger"/>
    <property type="match status" value="1"/>
</dbReference>
<comment type="caution">
    <text evidence="7">The sequence shown here is derived from an EMBL/GenBank/DDBJ whole genome shotgun (WGS) entry which is preliminary data.</text>
</comment>
<evidence type="ECO:0000256" key="4">
    <source>
        <dbReference type="ARBA" id="ARBA00022833"/>
    </source>
</evidence>
<dbReference type="Pfam" id="PF00642">
    <property type="entry name" value="zf-CCCH"/>
    <property type="match status" value="1"/>
</dbReference>
<protein>
    <recommendedName>
        <fullName evidence="6">C3H1-type domain-containing protein</fullName>
    </recommendedName>
</protein>
<gene>
    <name evidence="7" type="ORF">JKP88DRAFT_164454</name>
</gene>
<organism evidence="7 8">
    <name type="scientific">Tribonema minus</name>
    <dbReference type="NCBI Taxonomy" id="303371"/>
    <lineage>
        <taxon>Eukaryota</taxon>
        <taxon>Sar</taxon>
        <taxon>Stramenopiles</taxon>
        <taxon>Ochrophyta</taxon>
        <taxon>PX clade</taxon>
        <taxon>Xanthophyceae</taxon>
        <taxon>Tribonematales</taxon>
        <taxon>Tribonemataceae</taxon>
        <taxon>Tribonema</taxon>
    </lineage>
</organism>
<evidence type="ECO:0000256" key="2">
    <source>
        <dbReference type="ARBA" id="ARBA00022737"/>
    </source>
</evidence>
<dbReference type="PANTHER" id="PTHR12547">
    <property type="entry name" value="CCCH ZINC FINGER/TIS11-RELATED"/>
    <property type="match status" value="1"/>
</dbReference>
<dbReference type="Proteomes" id="UP000664859">
    <property type="component" value="Unassembled WGS sequence"/>
</dbReference>
<dbReference type="PANTHER" id="PTHR12547:SF18">
    <property type="entry name" value="PROTEIN TIS11"/>
    <property type="match status" value="1"/>
</dbReference>
<evidence type="ECO:0000256" key="5">
    <source>
        <dbReference type="PROSITE-ProRule" id="PRU00723"/>
    </source>
</evidence>
<dbReference type="SMART" id="SM00356">
    <property type="entry name" value="ZnF_C3H1"/>
    <property type="match status" value="1"/>
</dbReference>
<evidence type="ECO:0000313" key="7">
    <source>
        <dbReference type="EMBL" id="KAG5182633.1"/>
    </source>
</evidence>
<dbReference type="PROSITE" id="PS50103">
    <property type="entry name" value="ZF_C3H1"/>
    <property type="match status" value="1"/>
</dbReference>
<dbReference type="GO" id="GO:0008270">
    <property type="term" value="F:zinc ion binding"/>
    <property type="evidence" value="ECO:0007669"/>
    <property type="project" value="UniProtKB-KW"/>
</dbReference>
<dbReference type="InterPro" id="IPR000571">
    <property type="entry name" value="Znf_CCCH"/>
</dbReference>
<dbReference type="GO" id="GO:0010468">
    <property type="term" value="P:regulation of gene expression"/>
    <property type="evidence" value="ECO:0007669"/>
    <property type="project" value="UniProtKB-ARBA"/>
</dbReference>
<feature type="domain" description="C3H1-type" evidence="6">
    <location>
        <begin position="8"/>
        <end position="35"/>
    </location>
</feature>
<keyword evidence="1 5" id="KW-0479">Metal-binding</keyword>
<keyword evidence="3 5" id="KW-0863">Zinc-finger</keyword>
<keyword evidence="4 5" id="KW-0862">Zinc</keyword>
<dbReference type="FunFam" id="4.10.1000.10:FF:000003">
    <property type="entry name" value="Zinc finger CCCH domain-containing protein"/>
    <property type="match status" value="1"/>
</dbReference>
<dbReference type="GO" id="GO:0003729">
    <property type="term" value="F:mRNA binding"/>
    <property type="evidence" value="ECO:0007669"/>
    <property type="project" value="InterPro"/>
</dbReference>
<name>A0A836CEW5_9STRA</name>
<dbReference type="EMBL" id="JAFCMP010000235">
    <property type="protein sequence ID" value="KAG5182633.1"/>
    <property type="molecule type" value="Genomic_DNA"/>
</dbReference>
<dbReference type="GO" id="GO:0051252">
    <property type="term" value="P:regulation of RNA metabolic process"/>
    <property type="evidence" value="ECO:0007669"/>
    <property type="project" value="UniProtKB-ARBA"/>
</dbReference>
<evidence type="ECO:0000256" key="3">
    <source>
        <dbReference type="ARBA" id="ARBA00022771"/>
    </source>
</evidence>
<dbReference type="InterPro" id="IPR036855">
    <property type="entry name" value="Znf_CCCH_sf"/>
</dbReference>
<dbReference type="Gene3D" id="4.10.1000.10">
    <property type="entry name" value="Zinc finger, CCCH-type"/>
    <property type="match status" value="1"/>
</dbReference>
<keyword evidence="2" id="KW-0677">Repeat</keyword>
<reference evidence="7" key="1">
    <citation type="submission" date="2021-02" db="EMBL/GenBank/DDBJ databases">
        <title>First Annotated Genome of the Yellow-green Alga Tribonema minus.</title>
        <authorList>
            <person name="Mahan K.M."/>
        </authorList>
    </citation>
    <scope>NUCLEOTIDE SEQUENCE</scope>
    <source>
        <strain evidence="7">UTEX B ZZ1240</strain>
    </source>
</reference>
<dbReference type="AlphaFoldDB" id="A0A836CEW5"/>
<sequence>MCPVIEANRKTELCRNWQNGTCLYGGKCAFAHGQSELTVQTLTEMEKAGRIPNAARFRSNPCMASTWVATGSCPYQVWRVVD</sequence>
<dbReference type="InterPro" id="IPR045877">
    <property type="entry name" value="ZFP36-like"/>
</dbReference>
<accession>A0A836CEW5</accession>
<feature type="zinc finger region" description="C3H1-type" evidence="5">
    <location>
        <begin position="8"/>
        <end position="35"/>
    </location>
</feature>
<keyword evidence="8" id="KW-1185">Reference proteome</keyword>